<keyword evidence="3" id="KW-1185">Reference proteome</keyword>
<evidence type="ECO:0000313" key="2">
    <source>
        <dbReference type="EMBL" id="QMW24395.1"/>
    </source>
</evidence>
<evidence type="ECO:0000256" key="1">
    <source>
        <dbReference type="SAM" id="Phobius"/>
    </source>
</evidence>
<protein>
    <recommendedName>
        <fullName evidence="4">DUF2333 family protein</fullName>
    </recommendedName>
</protein>
<dbReference type="Proteomes" id="UP000515292">
    <property type="component" value="Chromosome"/>
</dbReference>
<organism evidence="2 3">
    <name type="scientific">Sandaracinobacteroides saxicola</name>
    <dbReference type="NCBI Taxonomy" id="2759707"/>
    <lineage>
        <taxon>Bacteria</taxon>
        <taxon>Pseudomonadati</taxon>
        <taxon>Pseudomonadota</taxon>
        <taxon>Alphaproteobacteria</taxon>
        <taxon>Sphingomonadales</taxon>
        <taxon>Sphingosinicellaceae</taxon>
        <taxon>Sandaracinobacteroides</taxon>
    </lineage>
</organism>
<feature type="transmembrane region" description="Helical" evidence="1">
    <location>
        <begin position="25"/>
        <end position="47"/>
    </location>
</feature>
<keyword evidence="1" id="KW-0812">Transmembrane</keyword>
<dbReference type="KEGG" id="sand:H3309_08075"/>
<proteinExistence type="predicted"/>
<dbReference type="RefSeq" id="WP_182298272.1">
    <property type="nucleotide sequence ID" value="NZ_CP059851.1"/>
</dbReference>
<name>A0A7G5IM03_9SPHN</name>
<dbReference type="EMBL" id="CP059851">
    <property type="protein sequence ID" value="QMW24395.1"/>
    <property type="molecule type" value="Genomic_DNA"/>
</dbReference>
<gene>
    <name evidence="2" type="ORF">H3309_08075</name>
</gene>
<dbReference type="AlphaFoldDB" id="A0A7G5IM03"/>
<keyword evidence="1" id="KW-0472">Membrane</keyword>
<reference evidence="2 3" key="1">
    <citation type="submission" date="2020-07" db="EMBL/GenBank/DDBJ databases">
        <title>Complete genome sequence for Sandaracinobacter sp. M6.</title>
        <authorList>
            <person name="Tang Y."/>
            <person name="Liu Q."/>
            <person name="Guo Z."/>
            <person name="Lei P."/>
            <person name="Huang B."/>
        </authorList>
    </citation>
    <scope>NUCLEOTIDE SEQUENCE [LARGE SCALE GENOMIC DNA]</scope>
    <source>
        <strain evidence="2 3">M6</strain>
    </source>
</reference>
<evidence type="ECO:0008006" key="4">
    <source>
        <dbReference type="Google" id="ProtNLM"/>
    </source>
</evidence>
<sequence>MAWHHRIVFWRARNPDAPRKPLPRWLLAGAALVAALLLWFGVGGLLLHDSRGDIALRPGTAQLPAGGSATVAMAARLLQSQTEDRAFTPDDPWFFPSALLRATPRFQKSVVAVVAAWVTVASTASSDPDLAAAAQSLAVVPDQWWLQLRWPPFGRPSAHHYADAQAALERLNARLSASPPAPRRAADLASATATLAALVEAEAARGDALIRGGGGSISAQLAGARGTAFAAAMLLRGLRDDNALLIRGSGRAARWNLALDALDEAAALDPLFPGRADLVQSGYQLLQAARALREAAA</sequence>
<evidence type="ECO:0000313" key="3">
    <source>
        <dbReference type="Proteomes" id="UP000515292"/>
    </source>
</evidence>
<accession>A0A7G5IM03</accession>
<keyword evidence="1" id="KW-1133">Transmembrane helix</keyword>